<keyword evidence="6 15" id="KW-0436">Ligase</keyword>
<dbReference type="SUPFAM" id="SSF50249">
    <property type="entry name" value="Nucleic acid-binding proteins"/>
    <property type="match status" value="1"/>
</dbReference>
<evidence type="ECO:0000256" key="14">
    <source>
        <dbReference type="ARBA" id="ARBA00049255"/>
    </source>
</evidence>
<feature type="domain" description="B5" evidence="19">
    <location>
        <begin position="400"/>
        <end position="479"/>
    </location>
</feature>
<evidence type="ECO:0000256" key="16">
    <source>
        <dbReference type="PROSITE-ProRule" id="PRU00209"/>
    </source>
</evidence>
<organism evidence="20 21">
    <name type="scientific">Hirschia litorea</name>
    <dbReference type="NCBI Taxonomy" id="1199156"/>
    <lineage>
        <taxon>Bacteria</taxon>
        <taxon>Pseudomonadati</taxon>
        <taxon>Pseudomonadota</taxon>
        <taxon>Alphaproteobacteria</taxon>
        <taxon>Hyphomonadales</taxon>
        <taxon>Hyphomonadaceae</taxon>
        <taxon>Hirschia</taxon>
    </lineage>
</organism>
<dbReference type="Gene3D" id="3.30.70.380">
    <property type="entry name" value="Ferrodoxin-fold anticodon-binding domain"/>
    <property type="match status" value="1"/>
</dbReference>
<dbReference type="InterPro" id="IPR045864">
    <property type="entry name" value="aa-tRNA-synth_II/BPL/LPL"/>
</dbReference>
<dbReference type="PANTHER" id="PTHR10947:SF0">
    <property type="entry name" value="PHENYLALANINE--TRNA LIGASE BETA SUBUNIT"/>
    <property type="match status" value="1"/>
</dbReference>
<evidence type="ECO:0000256" key="4">
    <source>
        <dbReference type="ARBA" id="ARBA00022490"/>
    </source>
</evidence>
<dbReference type="Gene3D" id="3.30.930.10">
    <property type="entry name" value="Bira Bifunctional Protein, Domain 2"/>
    <property type="match status" value="1"/>
</dbReference>
<comment type="subcellular location">
    <subcellularLocation>
        <location evidence="1 15">Cytoplasm</location>
    </subcellularLocation>
</comment>
<dbReference type="PROSITE" id="PS50886">
    <property type="entry name" value="TRBD"/>
    <property type="match status" value="1"/>
</dbReference>
<dbReference type="SUPFAM" id="SSF46955">
    <property type="entry name" value="Putative DNA-binding domain"/>
    <property type="match status" value="1"/>
</dbReference>
<feature type="binding site" evidence="15">
    <location>
        <position position="467"/>
    </location>
    <ligand>
        <name>Mg(2+)</name>
        <dbReference type="ChEBI" id="CHEBI:18420"/>
        <note>shared with alpha subunit</note>
    </ligand>
</feature>
<reference evidence="21" key="1">
    <citation type="journal article" date="2019" name="Int. J. Syst. Evol. Microbiol.">
        <title>The Global Catalogue of Microorganisms (GCM) 10K type strain sequencing project: providing services to taxonomists for standard genome sequencing and annotation.</title>
        <authorList>
            <consortium name="The Broad Institute Genomics Platform"/>
            <consortium name="The Broad Institute Genome Sequencing Center for Infectious Disease"/>
            <person name="Wu L."/>
            <person name="Ma J."/>
        </authorList>
    </citation>
    <scope>NUCLEOTIDE SEQUENCE [LARGE SCALE GENOMIC DNA]</scope>
    <source>
        <strain evidence="21">CCUG 51308</strain>
    </source>
</reference>
<dbReference type="GO" id="GO:0004826">
    <property type="term" value="F:phenylalanine-tRNA ligase activity"/>
    <property type="evidence" value="ECO:0007669"/>
    <property type="project" value="UniProtKB-EC"/>
</dbReference>
<dbReference type="HAMAP" id="MF_00283">
    <property type="entry name" value="Phe_tRNA_synth_beta1"/>
    <property type="match status" value="1"/>
</dbReference>
<dbReference type="NCBIfam" id="TIGR00472">
    <property type="entry name" value="pheT_bact"/>
    <property type="match status" value="1"/>
</dbReference>
<evidence type="ECO:0000256" key="13">
    <source>
        <dbReference type="ARBA" id="ARBA00023146"/>
    </source>
</evidence>
<dbReference type="PROSITE" id="PS51483">
    <property type="entry name" value="B5"/>
    <property type="match status" value="1"/>
</dbReference>
<feature type="domain" description="FDX-ACB" evidence="18">
    <location>
        <begin position="709"/>
        <end position="802"/>
    </location>
</feature>
<evidence type="ECO:0000313" key="21">
    <source>
        <dbReference type="Proteomes" id="UP001596492"/>
    </source>
</evidence>
<keyword evidence="9 15" id="KW-0067">ATP-binding</keyword>
<dbReference type="SUPFAM" id="SSF56037">
    <property type="entry name" value="PheT/TilS domain"/>
    <property type="match status" value="1"/>
</dbReference>
<evidence type="ECO:0000256" key="8">
    <source>
        <dbReference type="ARBA" id="ARBA00022741"/>
    </source>
</evidence>
<dbReference type="SMART" id="SM00874">
    <property type="entry name" value="B5"/>
    <property type="match status" value="1"/>
</dbReference>
<dbReference type="InterPro" id="IPR005121">
    <property type="entry name" value="Fdx_antiC-bd"/>
</dbReference>
<evidence type="ECO:0000256" key="12">
    <source>
        <dbReference type="ARBA" id="ARBA00022917"/>
    </source>
</evidence>
<dbReference type="CDD" id="cd00769">
    <property type="entry name" value="PheRS_beta_core"/>
    <property type="match status" value="1"/>
</dbReference>
<dbReference type="EMBL" id="JBHTBR010000005">
    <property type="protein sequence ID" value="MFC7292249.1"/>
    <property type="molecule type" value="Genomic_DNA"/>
</dbReference>
<evidence type="ECO:0000256" key="3">
    <source>
        <dbReference type="ARBA" id="ARBA00011209"/>
    </source>
</evidence>
<keyword evidence="12 15" id="KW-0648">Protein biosynthesis</keyword>
<gene>
    <name evidence="15 20" type="primary">pheT</name>
    <name evidence="20" type="ORF">ACFQS8_11520</name>
</gene>
<comment type="subunit">
    <text evidence="3 15">Tetramer of two alpha and two beta subunits.</text>
</comment>
<dbReference type="EC" id="6.1.1.20" evidence="15"/>
<dbReference type="PANTHER" id="PTHR10947">
    <property type="entry name" value="PHENYLALANYL-TRNA SYNTHETASE BETA CHAIN AND LEUCINE-RICH REPEAT-CONTAINING PROTEIN 47"/>
    <property type="match status" value="1"/>
</dbReference>
<dbReference type="InterPro" id="IPR036690">
    <property type="entry name" value="Fdx_antiC-bd_sf"/>
</dbReference>
<evidence type="ECO:0000256" key="15">
    <source>
        <dbReference type="HAMAP-Rule" id="MF_00283"/>
    </source>
</evidence>
<dbReference type="Gene3D" id="3.50.40.10">
    <property type="entry name" value="Phenylalanyl-trna Synthetase, Chain B, domain 3"/>
    <property type="match status" value="1"/>
</dbReference>
<dbReference type="Pfam" id="PF17759">
    <property type="entry name" value="tRNA_synthFbeta"/>
    <property type="match status" value="1"/>
</dbReference>
<dbReference type="Proteomes" id="UP001596492">
    <property type="component" value="Unassembled WGS sequence"/>
</dbReference>
<evidence type="ECO:0000256" key="9">
    <source>
        <dbReference type="ARBA" id="ARBA00022840"/>
    </source>
</evidence>
<dbReference type="InterPro" id="IPR033714">
    <property type="entry name" value="tRNA_bind_bactPheRS"/>
</dbReference>
<accession>A0ABW2IMP4</accession>
<keyword evidence="11 16" id="KW-0694">RNA-binding</keyword>
<evidence type="ECO:0000256" key="7">
    <source>
        <dbReference type="ARBA" id="ARBA00022723"/>
    </source>
</evidence>
<keyword evidence="5 16" id="KW-0820">tRNA-binding</keyword>
<dbReference type="Pfam" id="PF03484">
    <property type="entry name" value="B5"/>
    <property type="match status" value="1"/>
</dbReference>
<sequence>MKFSVSWLKDYLDTDADLNGIVEAMILAGLEVEEVENPAEKLAAFTTAKVSKAEQHPDADKLRVCTVETKDGTKQIVCGAPNARTGITAVYAPLGAYIPGLDFALDKKPRKLRGVESSGMMCSATELEIGTESDGIMEIEGDFPVGTPIAEVLGLNDAVIDFEVTPNRPDWLGVTGIARDLAAAGLGKVKIPEVPEVKGSFPCPIKVTSEDTQACPVFMGRLIKGVKNGPSPDWMQARLKAIGINPKNMLVDVTNYVSFDRCRPLHAYDADKLSGNIVARLAKSGEKLEALDENTYELTSDMCVIADDNGPVGIGGVMGGAGTASSPDTVNIFLEAAIFDPLRTARTGRTTGIVSDARYRNERGIDPNSCREGLDLATQLILEACGGEASDIAIGGEEPAAQAPVDFKPRDMKRLTGVDMSAQRMKDILATLGFGVDAKAKLDDAVWKITVPGFRRDVFQSADIVEELIRIEGFDALPTDSLPREAGAAKQVVTPLQNRVRSSRRVLAARGFLEGVSWSFMDREVAKSFGGGDNDALVVDNPIANDLNYMRPSALANLAQAIQRNVDHGAEEVRLFEVGPVYLGDGPKDQRTAVTALVKPRPARHWSGANEPYDVFAAKADLFAVLTSLDQPGERFQIGAPVGDHWHPGRSASLRLGPKNVIGTFGQLHPAVLKKLDVDGPMIGFEIYLEALPLVKSKGGKTKQRLEKADFTPIRRDFAFLADVDTPAGDIARIAGAADKKLITACRVFDVYEGTGMPEGKKSVAIEVTLQPRDTQLKDADIESVSKTIVAAVAKGTKAELRS</sequence>
<dbReference type="InterPro" id="IPR012340">
    <property type="entry name" value="NA-bd_OB-fold"/>
</dbReference>
<keyword evidence="7 15" id="KW-0479">Metal-binding</keyword>
<comment type="similarity">
    <text evidence="2 15">Belongs to the phenylalanyl-tRNA synthetase beta subunit family. Type 1 subfamily.</text>
</comment>
<dbReference type="SMART" id="SM00873">
    <property type="entry name" value="B3_4"/>
    <property type="match status" value="1"/>
</dbReference>
<dbReference type="PROSITE" id="PS51447">
    <property type="entry name" value="FDX_ACB"/>
    <property type="match status" value="1"/>
</dbReference>
<feature type="binding site" evidence="15">
    <location>
        <position position="457"/>
    </location>
    <ligand>
        <name>Mg(2+)</name>
        <dbReference type="ChEBI" id="CHEBI:18420"/>
        <note>shared with alpha subunit</note>
    </ligand>
</feature>
<dbReference type="InterPro" id="IPR004532">
    <property type="entry name" value="Phe-tRNA-ligase_IIc_bsu_bact"/>
</dbReference>
<evidence type="ECO:0000259" key="19">
    <source>
        <dbReference type="PROSITE" id="PS51483"/>
    </source>
</evidence>
<evidence type="ECO:0000256" key="2">
    <source>
        <dbReference type="ARBA" id="ARBA00008653"/>
    </source>
</evidence>
<evidence type="ECO:0000256" key="6">
    <source>
        <dbReference type="ARBA" id="ARBA00022598"/>
    </source>
</evidence>
<feature type="binding site" evidence="15">
    <location>
        <position position="463"/>
    </location>
    <ligand>
        <name>Mg(2+)</name>
        <dbReference type="ChEBI" id="CHEBI:18420"/>
        <note>shared with alpha subunit</note>
    </ligand>
</feature>
<evidence type="ECO:0000259" key="17">
    <source>
        <dbReference type="PROSITE" id="PS50886"/>
    </source>
</evidence>
<dbReference type="Gene3D" id="2.40.50.140">
    <property type="entry name" value="Nucleic acid-binding proteins"/>
    <property type="match status" value="1"/>
</dbReference>
<keyword evidence="13 15" id="KW-0030">Aminoacyl-tRNA synthetase</keyword>
<comment type="catalytic activity">
    <reaction evidence="14 15">
        <text>tRNA(Phe) + L-phenylalanine + ATP = L-phenylalanyl-tRNA(Phe) + AMP + diphosphate + H(+)</text>
        <dbReference type="Rhea" id="RHEA:19413"/>
        <dbReference type="Rhea" id="RHEA-COMP:9668"/>
        <dbReference type="Rhea" id="RHEA-COMP:9699"/>
        <dbReference type="ChEBI" id="CHEBI:15378"/>
        <dbReference type="ChEBI" id="CHEBI:30616"/>
        <dbReference type="ChEBI" id="CHEBI:33019"/>
        <dbReference type="ChEBI" id="CHEBI:58095"/>
        <dbReference type="ChEBI" id="CHEBI:78442"/>
        <dbReference type="ChEBI" id="CHEBI:78531"/>
        <dbReference type="ChEBI" id="CHEBI:456215"/>
        <dbReference type="EC" id="6.1.1.20"/>
    </reaction>
</comment>
<name>A0ABW2IMP4_9PROT</name>
<evidence type="ECO:0000256" key="10">
    <source>
        <dbReference type="ARBA" id="ARBA00022842"/>
    </source>
</evidence>
<dbReference type="SMART" id="SM00896">
    <property type="entry name" value="FDX-ACB"/>
    <property type="match status" value="1"/>
</dbReference>
<dbReference type="InterPro" id="IPR041616">
    <property type="entry name" value="PheRS_beta_core"/>
</dbReference>
<dbReference type="Gene3D" id="3.30.56.10">
    <property type="match status" value="2"/>
</dbReference>
<dbReference type="Pfam" id="PF01588">
    <property type="entry name" value="tRNA_bind"/>
    <property type="match status" value="1"/>
</dbReference>
<evidence type="ECO:0000256" key="1">
    <source>
        <dbReference type="ARBA" id="ARBA00004496"/>
    </source>
</evidence>
<dbReference type="InterPro" id="IPR009061">
    <property type="entry name" value="DNA-bd_dom_put_sf"/>
</dbReference>
<dbReference type="SUPFAM" id="SSF55681">
    <property type="entry name" value="Class II aaRS and biotin synthetases"/>
    <property type="match status" value="1"/>
</dbReference>
<keyword evidence="4 15" id="KW-0963">Cytoplasm</keyword>
<comment type="caution">
    <text evidence="20">The sequence shown here is derived from an EMBL/GenBank/DDBJ whole genome shotgun (WGS) entry which is preliminary data.</text>
</comment>
<protein>
    <recommendedName>
        <fullName evidence="15">Phenylalanine--tRNA ligase beta subunit</fullName>
        <ecNumber evidence="15">6.1.1.20</ecNumber>
    </recommendedName>
    <alternativeName>
        <fullName evidence="15">Phenylalanyl-tRNA synthetase beta subunit</fullName>
        <shortName evidence="15">PheRS</shortName>
    </alternativeName>
</protein>
<comment type="cofactor">
    <cofactor evidence="15">
        <name>Mg(2+)</name>
        <dbReference type="ChEBI" id="CHEBI:18420"/>
    </cofactor>
    <text evidence="15">Binds 2 magnesium ions per tetramer.</text>
</comment>
<dbReference type="NCBIfam" id="NF045760">
    <property type="entry name" value="YtpR"/>
    <property type="match status" value="1"/>
</dbReference>
<dbReference type="RefSeq" id="WP_382167529.1">
    <property type="nucleotide sequence ID" value="NZ_JBHTBR010000005.1"/>
</dbReference>
<feature type="domain" description="TRNA-binding" evidence="17">
    <location>
        <begin position="39"/>
        <end position="150"/>
    </location>
</feature>
<keyword evidence="10 15" id="KW-0460">Magnesium</keyword>
<dbReference type="InterPro" id="IPR005146">
    <property type="entry name" value="B3/B4_tRNA-bd"/>
</dbReference>
<proteinExistence type="inferred from homology"/>
<evidence type="ECO:0000256" key="11">
    <source>
        <dbReference type="ARBA" id="ARBA00022884"/>
    </source>
</evidence>
<evidence type="ECO:0000256" key="5">
    <source>
        <dbReference type="ARBA" id="ARBA00022555"/>
    </source>
</evidence>
<dbReference type="CDD" id="cd02796">
    <property type="entry name" value="tRNA_bind_bactPheRS"/>
    <property type="match status" value="1"/>
</dbReference>
<dbReference type="SUPFAM" id="SSF54991">
    <property type="entry name" value="Anticodon-binding domain of PheRS"/>
    <property type="match status" value="1"/>
</dbReference>
<dbReference type="InterPro" id="IPR045060">
    <property type="entry name" value="Phe-tRNA-ligase_IIc_bsu"/>
</dbReference>
<dbReference type="Pfam" id="PF03483">
    <property type="entry name" value="B3_4"/>
    <property type="match status" value="1"/>
</dbReference>
<evidence type="ECO:0000313" key="20">
    <source>
        <dbReference type="EMBL" id="MFC7292249.1"/>
    </source>
</evidence>
<dbReference type="Pfam" id="PF03147">
    <property type="entry name" value="FDX-ACB"/>
    <property type="match status" value="1"/>
</dbReference>
<keyword evidence="21" id="KW-1185">Reference proteome</keyword>
<dbReference type="InterPro" id="IPR020825">
    <property type="entry name" value="Phe-tRNA_synthase-like_B3/B4"/>
</dbReference>
<evidence type="ECO:0000259" key="18">
    <source>
        <dbReference type="PROSITE" id="PS51447"/>
    </source>
</evidence>
<feature type="binding site" evidence="15">
    <location>
        <position position="466"/>
    </location>
    <ligand>
        <name>Mg(2+)</name>
        <dbReference type="ChEBI" id="CHEBI:18420"/>
        <note>shared with alpha subunit</note>
    </ligand>
</feature>
<dbReference type="InterPro" id="IPR005147">
    <property type="entry name" value="tRNA_synthase_B5-dom"/>
</dbReference>
<dbReference type="InterPro" id="IPR002547">
    <property type="entry name" value="tRNA-bd_dom"/>
</dbReference>
<keyword evidence="8 15" id="KW-0547">Nucleotide-binding</keyword>